<proteinExistence type="predicted"/>
<reference evidence="1 2" key="1">
    <citation type="submission" date="2014-04" db="EMBL/GenBank/DDBJ databases">
        <authorList>
            <consortium name="DOE Joint Genome Institute"/>
            <person name="Kuo A."/>
            <person name="Kohler A."/>
            <person name="Nagy L.G."/>
            <person name="Floudas D."/>
            <person name="Copeland A."/>
            <person name="Barry K.W."/>
            <person name="Cichocki N."/>
            <person name="Veneault-Fourrey C."/>
            <person name="LaButti K."/>
            <person name="Lindquist E.A."/>
            <person name="Lipzen A."/>
            <person name="Lundell T."/>
            <person name="Morin E."/>
            <person name="Murat C."/>
            <person name="Sun H."/>
            <person name="Tunlid A."/>
            <person name="Henrissat B."/>
            <person name="Grigoriev I.V."/>
            <person name="Hibbett D.S."/>
            <person name="Martin F."/>
            <person name="Nordberg H.P."/>
            <person name="Cantor M.N."/>
            <person name="Hua S.X."/>
        </authorList>
    </citation>
    <scope>NUCLEOTIDE SEQUENCE [LARGE SCALE GENOMIC DNA]</scope>
    <source>
        <strain evidence="1 2">LaAM-08-1</strain>
    </source>
</reference>
<gene>
    <name evidence="1" type="ORF">K443DRAFT_12791</name>
</gene>
<dbReference type="Proteomes" id="UP000054477">
    <property type="component" value="Unassembled WGS sequence"/>
</dbReference>
<evidence type="ECO:0000313" key="1">
    <source>
        <dbReference type="EMBL" id="KIJ93542.1"/>
    </source>
</evidence>
<evidence type="ECO:0000313" key="2">
    <source>
        <dbReference type="Proteomes" id="UP000054477"/>
    </source>
</evidence>
<dbReference type="HOGENOM" id="CLU_3032703_0_0_1"/>
<keyword evidence="2" id="KW-1185">Reference proteome</keyword>
<name>A0A0C9XBD9_9AGAR</name>
<accession>A0A0C9XBD9</accession>
<dbReference type="EMBL" id="KN838838">
    <property type="protein sequence ID" value="KIJ93542.1"/>
    <property type="molecule type" value="Genomic_DNA"/>
</dbReference>
<reference evidence="2" key="2">
    <citation type="submission" date="2015-01" db="EMBL/GenBank/DDBJ databases">
        <title>Evolutionary Origins and Diversification of the Mycorrhizal Mutualists.</title>
        <authorList>
            <consortium name="DOE Joint Genome Institute"/>
            <consortium name="Mycorrhizal Genomics Consortium"/>
            <person name="Kohler A."/>
            <person name="Kuo A."/>
            <person name="Nagy L.G."/>
            <person name="Floudas D."/>
            <person name="Copeland A."/>
            <person name="Barry K.W."/>
            <person name="Cichocki N."/>
            <person name="Veneault-Fourrey C."/>
            <person name="LaButti K."/>
            <person name="Lindquist E.A."/>
            <person name="Lipzen A."/>
            <person name="Lundell T."/>
            <person name="Morin E."/>
            <person name="Murat C."/>
            <person name="Riley R."/>
            <person name="Ohm R."/>
            <person name="Sun H."/>
            <person name="Tunlid A."/>
            <person name="Henrissat B."/>
            <person name="Grigoriev I.V."/>
            <person name="Hibbett D.S."/>
            <person name="Martin F."/>
        </authorList>
    </citation>
    <scope>NUCLEOTIDE SEQUENCE [LARGE SCALE GENOMIC DNA]</scope>
    <source>
        <strain evidence="2">LaAM-08-1</strain>
    </source>
</reference>
<protein>
    <submittedName>
        <fullName evidence="1">Uncharacterized protein</fullName>
    </submittedName>
</protein>
<organism evidence="1 2">
    <name type="scientific">Laccaria amethystina LaAM-08-1</name>
    <dbReference type="NCBI Taxonomy" id="1095629"/>
    <lineage>
        <taxon>Eukaryota</taxon>
        <taxon>Fungi</taxon>
        <taxon>Dikarya</taxon>
        <taxon>Basidiomycota</taxon>
        <taxon>Agaricomycotina</taxon>
        <taxon>Agaricomycetes</taxon>
        <taxon>Agaricomycetidae</taxon>
        <taxon>Agaricales</taxon>
        <taxon>Agaricineae</taxon>
        <taxon>Hydnangiaceae</taxon>
        <taxon>Laccaria</taxon>
    </lineage>
</organism>
<sequence>MNRACPLPSSDPALLMLEINLDMLIHLMGNCLFDYIEGENPIPSAAIKSDIDHKV</sequence>
<dbReference type="AlphaFoldDB" id="A0A0C9XBD9"/>